<keyword evidence="1" id="KW-0472">Membrane</keyword>
<sequence length="49" mass="5422">MVTPIIAFTFVGNLIDKKFNLPYLLTFIGLIIGLSIGIIGTVRILKMKN</sequence>
<dbReference type="EMBL" id="UINC01139219">
    <property type="protein sequence ID" value="SVD25636.1"/>
    <property type="molecule type" value="Genomic_DNA"/>
</dbReference>
<proteinExistence type="predicted"/>
<evidence type="ECO:0000313" key="2">
    <source>
        <dbReference type="EMBL" id="SVD25636.1"/>
    </source>
</evidence>
<dbReference type="InterPro" id="IPR032820">
    <property type="entry name" value="ATPase_put"/>
</dbReference>
<dbReference type="Pfam" id="PF09527">
    <property type="entry name" value="ATPase_gene1"/>
    <property type="match status" value="1"/>
</dbReference>
<protein>
    <recommendedName>
        <fullName evidence="3">AtpZ/AtpI family protein</fullName>
    </recommendedName>
</protein>
<keyword evidence="1" id="KW-0812">Transmembrane</keyword>
<keyword evidence="1" id="KW-1133">Transmembrane helix</keyword>
<reference evidence="2" key="1">
    <citation type="submission" date="2018-05" db="EMBL/GenBank/DDBJ databases">
        <authorList>
            <person name="Lanie J.A."/>
            <person name="Ng W.-L."/>
            <person name="Kazmierczak K.M."/>
            <person name="Andrzejewski T.M."/>
            <person name="Davidsen T.M."/>
            <person name="Wayne K.J."/>
            <person name="Tettelin H."/>
            <person name="Glass J.I."/>
            <person name="Rusch D."/>
            <person name="Podicherti R."/>
            <person name="Tsui H.-C.T."/>
            <person name="Winkler M.E."/>
        </authorList>
    </citation>
    <scope>NUCLEOTIDE SEQUENCE</scope>
</reference>
<feature type="transmembrane region" description="Helical" evidence="1">
    <location>
        <begin position="23"/>
        <end position="45"/>
    </location>
</feature>
<evidence type="ECO:0008006" key="3">
    <source>
        <dbReference type="Google" id="ProtNLM"/>
    </source>
</evidence>
<dbReference type="AlphaFoldDB" id="A0A382TUA5"/>
<organism evidence="2">
    <name type="scientific">marine metagenome</name>
    <dbReference type="NCBI Taxonomy" id="408172"/>
    <lineage>
        <taxon>unclassified sequences</taxon>
        <taxon>metagenomes</taxon>
        <taxon>ecological metagenomes</taxon>
    </lineage>
</organism>
<evidence type="ECO:0000256" key="1">
    <source>
        <dbReference type="SAM" id="Phobius"/>
    </source>
</evidence>
<accession>A0A382TUA5</accession>
<gene>
    <name evidence="2" type="ORF">METZ01_LOCUS378490</name>
</gene>
<name>A0A382TUA5_9ZZZZ</name>